<dbReference type="GO" id="GO:0008283">
    <property type="term" value="P:cell population proliferation"/>
    <property type="evidence" value="ECO:0007669"/>
    <property type="project" value="InterPro"/>
</dbReference>
<name>A0A6P7SM50_9MOLL</name>
<reference evidence="5" key="1">
    <citation type="submission" date="2025-08" db="UniProtKB">
        <authorList>
            <consortium name="RefSeq"/>
        </authorList>
    </citation>
    <scope>IDENTIFICATION</scope>
</reference>
<gene>
    <name evidence="5" type="primary">LOC115214308</name>
</gene>
<dbReference type="AlphaFoldDB" id="A0A6P7SM50"/>
<accession>A0A6P7SM50</accession>
<sequence length="869" mass="99139">MALALCSINEGMETPEKFAETFNVGLKGVFQKLLKREKPITDDTSLQKLCDFVPEFVTTIEAVKLCWADDFLKASVIELNTSNASLLFATQIAGSLAQNEVIFNHYEKVFTEFYSSVFNSTYWSKCVSLKTALFTTLRKTIQHIPGFSSVTRTFPGVPNKALDVIYKESSIFLTKEASKFLSQLLIQSFQINDVSPEVLQMRDNLLDTFWDVICHNTPNCSNPKSKHSKELLFDILKDAGGTCKYIWNWTVNHKDSFSELHQLITTSQSWDVAIDLYLCLLLNHQVSKNEKIEKVLVIFHQIDSKEEDDRVRSFVEKLMKSSFLSTYPDDALFSELMEKYYQPKLKFFNYITNSTGCNKQISLNDINPPECEARLCNTIECLERLVDPKLLQKDIIKTTIQLSTTCFLKFFHKTTDTESLQTSEYYQFFKVISNSTKLLLKMLHYFQKLACNKSEFLISQDCQVMLINILVNIVQEIGQNLLVVSQSFDCLWLYMLPVLKMKDAIDSTDKGTNNTMTDSTVKDLPSKVSSVIKYCLCHPQWEIRDSAMEFLSKSFAASNTPELQSWVQENKLHSLAYSSLSDGESYVRATCISALLHLLNIDDLWSNFLSTVEKSPADIQQDIMNILETDSEAFARRAAAKFLLKLSKTVHGRNQLAVFHKAMYNVLQDDLDWEVKKVSIEYWESIIISEEQSTLQSTTNVPSYAAGLVMSGEICKACTNCKILKMLSKLQQINCIDSLLLAYRDCDYSVQEEAGRVLVNLKKFLAEHIKLEDIGQCLVKTVNMEDAQDLYQCCSKDCCRSCERSAKKHKGVAFVEMLSELDVSSYLQDCQMNCDLYIKNPLSLIEDILADCDEGEMSEEDDENVLDCY</sequence>
<dbReference type="PANTHER" id="PTHR21331">
    <property type="entry name" value="BRCA1-ASSOCIATED ATM ACTIVATOR 1"/>
    <property type="match status" value="1"/>
</dbReference>
<dbReference type="Proteomes" id="UP000515154">
    <property type="component" value="Linkage group LG7"/>
</dbReference>
<keyword evidence="2" id="KW-0963">Cytoplasm</keyword>
<evidence type="ECO:0000256" key="3">
    <source>
        <dbReference type="ARBA" id="ARBA00061308"/>
    </source>
</evidence>
<dbReference type="RefSeq" id="XP_029639339.2">
    <property type="nucleotide sequence ID" value="XM_029783479.2"/>
</dbReference>
<dbReference type="SUPFAM" id="SSF48371">
    <property type="entry name" value="ARM repeat"/>
    <property type="match status" value="1"/>
</dbReference>
<dbReference type="GO" id="GO:0005737">
    <property type="term" value="C:cytoplasm"/>
    <property type="evidence" value="ECO:0007669"/>
    <property type="project" value="UniProtKB-SubCell"/>
</dbReference>
<comment type="similarity">
    <text evidence="3">Belongs to the BRAT1 family.</text>
</comment>
<keyword evidence="4" id="KW-1185">Reference proteome</keyword>
<dbReference type="GO" id="GO:0005634">
    <property type="term" value="C:nucleus"/>
    <property type="evidence" value="ECO:0007669"/>
    <property type="project" value="TreeGrafter"/>
</dbReference>
<organism evidence="4 5">
    <name type="scientific">Octopus sinensis</name>
    <name type="common">East Asian common octopus</name>
    <dbReference type="NCBI Taxonomy" id="2607531"/>
    <lineage>
        <taxon>Eukaryota</taxon>
        <taxon>Metazoa</taxon>
        <taxon>Spiralia</taxon>
        <taxon>Lophotrochozoa</taxon>
        <taxon>Mollusca</taxon>
        <taxon>Cephalopoda</taxon>
        <taxon>Coleoidea</taxon>
        <taxon>Octopodiformes</taxon>
        <taxon>Octopoda</taxon>
        <taxon>Incirrata</taxon>
        <taxon>Octopodidae</taxon>
        <taxon>Octopus</taxon>
    </lineage>
</organism>
<dbReference type="InterPro" id="IPR016024">
    <property type="entry name" value="ARM-type_fold"/>
</dbReference>
<dbReference type="Gene3D" id="1.25.10.10">
    <property type="entry name" value="Leucine-rich Repeat Variant"/>
    <property type="match status" value="1"/>
</dbReference>
<dbReference type="GO" id="GO:0006974">
    <property type="term" value="P:DNA damage response"/>
    <property type="evidence" value="ECO:0007669"/>
    <property type="project" value="InterPro"/>
</dbReference>
<evidence type="ECO:0000256" key="1">
    <source>
        <dbReference type="ARBA" id="ARBA00004496"/>
    </source>
</evidence>
<dbReference type="PANTHER" id="PTHR21331:SF2">
    <property type="entry name" value="BRCA1-ASSOCIATED ATM ACTIVATOR 1"/>
    <property type="match status" value="1"/>
</dbReference>
<proteinExistence type="inferred from homology"/>
<comment type="subcellular location">
    <subcellularLocation>
        <location evidence="1">Cytoplasm</location>
    </subcellularLocation>
</comment>
<dbReference type="KEGG" id="osn:115214308"/>
<evidence type="ECO:0000313" key="5">
    <source>
        <dbReference type="RefSeq" id="XP_029639339.2"/>
    </source>
</evidence>
<evidence type="ECO:0000313" key="4">
    <source>
        <dbReference type="Proteomes" id="UP000515154"/>
    </source>
</evidence>
<dbReference type="InterPro" id="IPR038904">
    <property type="entry name" value="BRAT1"/>
</dbReference>
<protein>
    <submittedName>
        <fullName evidence="5">Uncharacterized protein LOC115214308 isoform X1</fullName>
    </submittedName>
</protein>
<evidence type="ECO:0000256" key="2">
    <source>
        <dbReference type="ARBA" id="ARBA00022490"/>
    </source>
</evidence>
<dbReference type="InterPro" id="IPR011989">
    <property type="entry name" value="ARM-like"/>
</dbReference>